<feature type="domain" description="SANT" evidence="8">
    <location>
        <begin position="106"/>
        <end position="154"/>
    </location>
</feature>
<evidence type="ECO:0000256" key="1">
    <source>
        <dbReference type="ARBA" id="ARBA00004123"/>
    </source>
</evidence>
<dbReference type="InterPro" id="IPR006447">
    <property type="entry name" value="Myb_dom_plants"/>
</dbReference>
<dbReference type="PROSITE" id="PS50090">
    <property type="entry name" value="MYB_LIKE"/>
    <property type="match status" value="1"/>
</dbReference>
<keyword evidence="4" id="KW-0804">Transcription</keyword>
<gene>
    <name evidence="10" type="ORF">IFM89_014811</name>
</gene>
<evidence type="ECO:0000259" key="7">
    <source>
        <dbReference type="PROSITE" id="PS50090"/>
    </source>
</evidence>
<dbReference type="InterPro" id="IPR017884">
    <property type="entry name" value="SANT_dom"/>
</dbReference>
<dbReference type="GO" id="GO:0009739">
    <property type="term" value="P:response to gibberellin"/>
    <property type="evidence" value="ECO:0007669"/>
    <property type="project" value="TreeGrafter"/>
</dbReference>
<evidence type="ECO:0000313" key="11">
    <source>
        <dbReference type="Proteomes" id="UP000631114"/>
    </source>
</evidence>
<dbReference type="PROSITE" id="PS51294">
    <property type="entry name" value="HTH_MYB"/>
    <property type="match status" value="1"/>
</dbReference>
<evidence type="ECO:0000256" key="4">
    <source>
        <dbReference type="ARBA" id="ARBA00023163"/>
    </source>
</evidence>
<dbReference type="NCBIfam" id="TIGR01557">
    <property type="entry name" value="myb_SHAQKYF"/>
    <property type="match status" value="1"/>
</dbReference>
<feature type="domain" description="Myb-like" evidence="7">
    <location>
        <begin position="98"/>
        <end position="150"/>
    </location>
</feature>
<dbReference type="PROSITE" id="PS51293">
    <property type="entry name" value="SANT"/>
    <property type="match status" value="1"/>
</dbReference>
<name>A0A835IA21_9MAGN</name>
<sequence length="301" mass="33067">MGRKCSHCGILGHNLRTCATYRGGTAVLGGVRLFGVQLDIASSLPMKKSFSMGCLPSTSSTSSSSPSSLSSSSRVPVTENLEKMSNGYLSDGLISRNQEKKKGIPWTEEEHRTFLAGLEKLGKGDWRGISKNFVTTRTPTQVASHAQKYFLRQISLDKKKRRSSLFDMVKGIEMDEHKVSTIDSKTNDSSPISCEFFSIPTKSSNNTAAYSEVDKDRTLHSIDLNLQDQVSRFNSQETGGLHFLPCLHSMSVWAYESSDAQSPVKHTSPNVTSDLELTLGTPLALDMNKPSMPPLQLEQLV</sequence>
<dbReference type="CDD" id="cd00167">
    <property type="entry name" value="SANT"/>
    <property type="match status" value="1"/>
</dbReference>
<evidence type="ECO:0000256" key="2">
    <source>
        <dbReference type="ARBA" id="ARBA00023015"/>
    </source>
</evidence>
<evidence type="ECO:0000256" key="5">
    <source>
        <dbReference type="ARBA" id="ARBA00023242"/>
    </source>
</evidence>
<dbReference type="Pfam" id="PF00249">
    <property type="entry name" value="Myb_DNA-binding"/>
    <property type="match status" value="1"/>
</dbReference>
<evidence type="ECO:0000259" key="9">
    <source>
        <dbReference type="PROSITE" id="PS51294"/>
    </source>
</evidence>
<dbReference type="InterPro" id="IPR017930">
    <property type="entry name" value="Myb_dom"/>
</dbReference>
<comment type="caution">
    <text evidence="10">The sequence shown here is derived from an EMBL/GenBank/DDBJ whole genome shotgun (WGS) entry which is preliminary data.</text>
</comment>
<dbReference type="Proteomes" id="UP000631114">
    <property type="component" value="Unassembled WGS sequence"/>
</dbReference>
<dbReference type="GO" id="GO:0003677">
    <property type="term" value="F:DNA binding"/>
    <property type="evidence" value="ECO:0007669"/>
    <property type="project" value="UniProtKB-KW"/>
</dbReference>
<reference evidence="10 11" key="1">
    <citation type="submission" date="2020-10" db="EMBL/GenBank/DDBJ databases">
        <title>The Coptis chinensis genome and diversification of protoberbering-type alkaloids.</title>
        <authorList>
            <person name="Wang B."/>
            <person name="Shu S."/>
            <person name="Song C."/>
            <person name="Liu Y."/>
        </authorList>
    </citation>
    <scope>NUCLEOTIDE SEQUENCE [LARGE SCALE GENOMIC DNA]</scope>
    <source>
        <strain evidence="10">HL-2020</strain>
        <tissue evidence="10">Leaf</tissue>
    </source>
</reference>
<keyword evidence="11" id="KW-1185">Reference proteome</keyword>
<dbReference type="InterPro" id="IPR001005">
    <property type="entry name" value="SANT/Myb"/>
</dbReference>
<dbReference type="InterPro" id="IPR009057">
    <property type="entry name" value="Homeodomain-like_sf"/>
</dbReference>
<dbReference type="GO" id="GO:0005634">
    <property type="term" value="C:nucleus"/>
    <property type="evidence" value="ECO:0007669"/>
    <property type="project" value="UniProtKB-SubCell"/>
</dbReference>
<dbReference type="SMART" id="SM00717">
    <property type="entry name" value="SANT"/>
    <property type="match status" value="1"/>
</dbReference>
<dbReference type="GO" id="GO:0009723">
    <property type="term" value="P:response to ethylene"/>
    <property type="evidence" value="ECO:0007669"/>
    <property type="project" value="TreeGrafter"/>
</dbReference>
<evidence type="ECO:0000259" key="8">
    <source>
        <dbReference type="PROSITE" id="PS51293"/>
    </source>
</evidence>
<keyword evidence="3" id="KW-0238">DNA-binding</keyword>
<dbReference type="SUPFAM" id="SSF46689">
    <property type="entry name" value="Homeodomain-like"/>
    <property type="match status" value="1"/>
</dbReference>
<dbReference type="PANTHER" id="PTHR44191:SF62">
    <property type="entry name" value="OS04G0341900 PROTEIN"/>
    <property type="match status" value="1"/>
</dbReference>
<dbReference type="PANTHER" id="PTHR44191">
    <property type="entry name" value="TRANSCRIPTION FACTOR KUA1"/>
    <property type="match status" value="1"/>
</dbReference>
<feature type="domain" description="HTH myb-type" evidence="9">
    <location>
        <begin position="97"/>
        <end position="154"/>
    </location>
</feature>
<keyword evidence="2" id="KW-0805">Transcription regulation</keyword>
<dbReference type="OrthoDB" id="118550at2759"/>
<dbReference type="AlphaFoldDB" id="A0A835IA21"/>
<comment type="subcellular location">
    <subcellularLocation>
        <location evidence="1">Nucleus</location>
    </subcellularLocation>
</comment>
<evidence type="ECO:0000256" key="3">
    <source>
        <dbReference type="ARBA" id="ARBA00023125"/>
    </source>
</evidence>
<evidence type="ECO:0000256" key="6">
    <source>
        <dbReference type="SAM" id="MobiDB-lite"/>
    </source>
</evidence>
<keyword evidence="5" id="KW-0539">Nucleus</keyword>
<feature type="compositionally biased region" description="Low complexity" evidence="6">
    <location>
        <begin position="55"/>
        <end position="73"/>
    </location>
</feature>
<accession>A0A835IA21</accession>
<dbReference type="EMBL" id="JADFTS010000003">
    <property type="protein sequence ID" value="KAF9614011.1"/>
    <property type="molecule type" value="Genomic_DNA"/>
</dbReference>
<dbReference type="Gene3D" id="1.10.10.60">
    <property type="entry name" value="Homeodomain-like"/>
    <property type="match status" value="1"/>
</dbReference>
<dbReference type="InterPro" id="IPR052245">
    <property type="entry name" value="Plant_Stress_Dev_TF"/>
</dbReference>
<evidence type="ECO:0000313" key="10">
    <source>
        <dbReference type="EMBL" id="KAF9614011.1"/>
    </source>
</evidence>
<evidence type="ECO:0008006" key="12">
    <source>
        <dbReference type="Google" id="ProtNLM"/>
    </source>
</evidence>
<dbReference type="GO" id="GO:0006355">
    <property type="term" value="P:regulation of DNA-templated transcription"/>
    <property type="evidence" value="ECO:0007669"/>
    <property type="project" value="UniProtKB-ARBA"/>
</dbReference>
<dbReference type="FunFam" id="1.10.10.60:FF:000009">
    <property type="entry name" value="transcription factor MYB1R1"/>
    <property type="match status" value="1"/>
</dbReference>
<feature type="region of interest" description="Disordered" evidence="6">
    <location>
        <begin position="55"/>
        <end position="76"/>
    </location>
</feature>
<organism evidence="10 11">
    <name type="scientific">Coptis chinensis</name>
    <dbReference type="NCBI Taxonomy" id="261450"/>
    <lineage>
        <taxon>Eukaryota</taxon>
        <taxon>Viridiplantae</taxon>
        <taxon>Streptophyta</taxon>
        <taxon>Embryophyta</taxon>
        <taxon>Tracheophyta</taxon>
        <taxon>Spermatophyta</taxon>
        <taxon>Magnoliopsida</taxon>
        <taxon>Ranunculales</taxon>
        <taxon>Ranunculaceae</taxon>
        <taxon>Coptidoideae</taxon>
        <taxon>Coptis</taxon>
    </lineage>
</organism>
<proteinExistence type="predicted"/>
<protein>
    <recommendedName>
        <fullName evidence="12">MYB transcription factor</fullName>
    </recommendedName>
</protein>